<dbReference type="GO" id="GO:0016829">
    <property type="term" value="F:lyase activity"/>
    <property type="evidence" value="ECO:0007669"/>
    <property type="project" value="UniProtKB-KW"/>
</dbReference>
<dbReference type="OrthoDB" id="9797895at2"/>
<dbReference type="eggNOG" id="COG2138">
    <property type="taxonomic scope" value="Bacteria"/>
</dbReference>
<dbReference type="InterPro" id="IPR050963">
    <property type="entry name" value="Sirohydro_Cobaltochel/CbiX"/>
</dbReference>
<dbReference type="KEGG" id="app:CAP2UW1_1087"/>
<keyword evidence="2" id="KW-0456">Lyase</keyword>
<dbReference type="PANTHER" id="PTHR33542">
    <property type="entry name" value="SIROHYDROCHLORIN FERROCHELATASE, CHLOROPLASTIC"/>
    <property type="match status" value="1"/>
</dbReference>
<dbReference type="Gene3D" id="3.40.50.1400">
    <property type="match status" value="1"/>
</dbReference>
<evidence type="ECO:0000256" key="1">
    <source>
        <dbReference type="ARBA" id="ARBA00022723"/>
    </source>
</evidence>
<dbReference type="EMBL" id="CP001715">
    <property type="protein sequence ID" value="ACV34421.1"/>
    <property type="molecule type" value="Genomic_DNA"/>
</dbReference>
<gene>
    <name evidence="3" type="ordered locus">CAP2UW1_1087</name>
</gene>
<name>C7RQS3_ACCRE</name>
<dbReference type="Pfam" id="PF01903">
    <property type="entry name" value="CbiX"/>
    <property type="match status" value="1"/>
</dbReference>
<dbReference type="InterPro" id="IPR002762">
    <property type="entry name" value="CbiX-like"/>
</dbReference>
<organism evidence="3">
    <name type="scientific">Accumulibacter regalis</name>
    <dbReference type="NCBI Taxonomy" id="522306"/>
    <lineage>
        <taxon>Bacteria</taxon>
        <taxon>Pseudomonadati</taxon>
        <taxon>Pseudomonadota</taxon>
        <taxon>Betaproteobacteria</taxon>
        <taxon>Candidatus Accumulibacter</taxon>
    </lineage>
</organism>
<proteinExistence type="predicted"/>
<dbReference type="AlphaFoldDB" id="C7RQS3"/>
<dbReference type="SUPFAM" id="SSF53800">
    <property type="entry name" value="Chelatase"/>
    <property type="match status" value="1"/>
</dbReference>
<dbReference type="GO" id="GO:0046872">
    <property type="term" value="F:metal ion binding"/>
    <property type="evidence" value="ECO:0007669"/>
    <property type="project" value="UniProtKB-KW"/>
</dbReference>
<dbReference type="CDD" id="cd03416">
    <property type="entry name" value="CbiX_SirB_N"/>
    <property type="match status" value="1"/>
</dbReference>
<evidence type="ECO:0000256" key="2">
    <source>
        <dbReference type="ARBA" id="ARBA00023239"/>
    </source>
</evidence>
<dbReference type="HOGENOM" id="CLU_065901_2_2_4"/>
<protein>
    <submittedName>
        <fullName evidence="3">Cobalamin (Vitamin B12) biosynthesis CbiX protein</fullName>
    </submittedName>
</protein>
<reference evidence="3" key="1">
    <citation type="submission" date="2009-08" db="EMBL/GenBank/DDBJ databases">
        <authorList>
            <consortium name="US DOE Joint Genome Institute"/>
            <person name="Lucas S."/>
            <person name="Copeland A."/>
            <person name="Lapidus A."/>
            <person name="Glavina del Rio T."/>
            <person name="Dalin E."/>
            <person name="Tice H."/>
            <person name="Bruce D."/>
            <person name="Barry K."/>
            <person name="Pitluck S."/>
            <person name="Lowry S."/>
            <person name="Larimer F."/>
            <person name="Land M."/>
            <person name="Hauser L."/>
            <person name="Kyrpides N."/>
            <person name="Ivanova N."/>
            <person name="McMahon K.D."/>
            <person name="Hugenholtz P."/>
        </authorList>
    </citation>
    <scope>NUCLEOTIDE SEQUENCE</scope>
    <source>
        <strain evidence="3">UW-1</strain>
    </source>
</reference>
<accession>C7RQS3</accession>
<evidence type="ECO:0000313" key="3">
    <source>
        <dbReference type="EMBL" id="ACV34421.1"/>
    </source>
</evidence>
<keyword evidence="1" id="KW-0479">Metal-binding</keyword>
<dbReference type="PANTHER" id="PTHR33542:SF3">
    <property type="entry name" value="SIROHYDROCHLORIN FERROCHELATASE, CHLOROPLASTIC"/>
    <property type="match status" value="1"/>
</dbReference>
<reference evidence="3" key="2">
    <citation type="submission" date="2009-09" db="EMBL/GenBank/DDBJ databases">
        <title>Complete sequence of chromosome of Candidatus Accumulibacter phosphatis clade IIA str. UW-1.</title>
        <authorList>
            <consortium name="US DOE Joint Genome Institute"/>
            <person name="Martin H.G."/>
            <person name="Ivanova N."/>
            <person name="Kunin V."/>
            <person name="Warnecke F."/>
            <person name="Barry K."/>
            <person name="He S."/>
            <person name="Salamov A."/>
            <person name="Szeto E."/>
            <person name="Dalin E."/>
            <person name="Pangilinan J.L."/>
            <person name="Lapidus A."/>
            <person name="Lowry S."/>
            <person name="Kyrpides N.C."/>
            <person name="McMahon K.D."/>
            <person name="Hugenholtz P."/>
        </authorList>
    </citation>
    <scope>NUCLEOTIDE SEQUENCE [LARGE SCALE GENOMIC DNA]</scope>
    <source>
        <strain evidence="3">UW-1</strain>
    </source>
</reference>
<sequence>MPKAALILFAHGARDPEWAEPMRRVGAALRQQAPELRVELAFLEFIQPGLRECAESLLGEGFERIVVLPMFIARGGHLKRDVPLLLDELRRGHPRACFELAAAVGEAETIVQAMAAHALTVAGG</sequence>
<dbReference type="STRING" id="522306.CAP2UW1_1087"/>